<comment type="caution">
    <text evidence="9">The sequence shown here is derived from an EMBL/GenBank/DDBJ whole genome shotgun (WGS) entry which is preliminary data.</text>
</comment>
<keyword evidence="5 7" id="KW-0408">Iron</keyword>
<dbReference type="Proteomes" id="UP000553193">
    <property type="component" value="Unassembled WGS sequence"/>
</dbReference>
<dbReference type="EMBL" id="JACIDJ010000004">
    <property type="protein sequence ID" value="MBB3899072.1"/>
    <property type="molecule type" value="Genomic_DNA"/>
</dbReference>
<evidence type="ECO:0000256" key="6">
    <source>
        <dbReference type="ARBA" id="ARBA00023033"/>
    </source>
</evidence>
<dbReference type="PRINTS" id="PR00463">
    <property type="entry name" value="EP450I"/>
</dbReference>
<evidence type="ECO:0000256" key="8">
    <source>
        <dbReference type="RuleBase" id="RU000461"/>
    </source>
</evidence>
<keyword evidence="4 8" id="KW-0560">Oxidoreductase</keyword>
<comment type="similarity">
    <text evidence="1 8">Belongs to the cytochrome P450 family.</text>
</comment>
<reference evidence="9 10" key="1">
    <citation type="submission" date="2020-08" db="EMBL/GenBank/DDBJ databases">
        <title>Genomic Encyclopedia of Type Strains, Phase IV (KMG-IV): sequencing the most valuable type-strain genomes for metagenomic binning, comparative biology and taxonomic classification.</title>
        <authorList>
            <person name="Goeker M."/>
        </authorList>
    </citation>
    <scope>NUCLEOTIDE SEQUENCE [LARGE SCALE GENOMIC DNA]</scope>
    <source>
        <strain evidence="9 10">DSM 19979</strain>
    </source>
</reference>
<keyword evidence="3 7" id="KW-0479">Metal-binding</keyword>
<evidence type="ECO:0000256" key="3">
    <source>
        <dbReference type="ARBA" id="ARBA00022723"/>
    </source>
</evidence>
<dbReference type="GO" id="GO:0020037">
    <property type="term" value="F:heme binding"/>
    <property type="evidence" value="ECO:0007669"/>
    <property type="project" value="InterPro"/>
</dbReference>
<evidence type="ECO:0000313" key="9">
    <source>
        <dbReference type="EMBL" id="MBB3899072.1"/>
    </source>
</evidence>
<name>A0A840ADS9_9PROT</name>
<dbReference type="PANTHER" id="PTHR24291">
    <property type="entry name" value="CYTOCHROME P450 FAMILY 4"/>
    <property type="match status" value="1"/>
</dbReference>
<dbReference type="InterPro" id="IPR036396">
    <property type="entry name" value="Cyt_P450_sf"/>
</dbReference>
<keyword evidence="10" id="KW-1185">Reference proteome</keyword>
<dbReference type="InterPro" id="IPR017972">
    <property type="entry name" value="Cyt_P450_CS"/>
</dbReference>
<dbReference type="InterPro" id="IPR050196">
    <property type="entry name" value="Cytochrome_P450_Monoox"/>
</dbReference>
<evidence type="ECO:0000256" key="5">
    <source>
        <dbReference type="ARBA" id="ARBA00023004"/>
    </source>
</evidence>
<feature type="binding site" description="axial binding residue" evidence="7">
    <location>
        <position position="396"/>
    </location>
    <ligand>
        <name>heme</name>
        <dbReference type="ChEBI" id="CHEBI:30413"/>
    </ligand>
    <ligandPart>
        <name>Fe</name>
        <dbReference type="ChEBI" id="CHEBI:18248"/>
    </ligandPart>
</feature>
<dbReference type="GO" id="GO:0005506">
    <property type="term" value="F:iron ion binding"/>
    <property type="evidence" value="ECO:0007669"/>
    <property type="project" value="InterPro"/>
</dbReference>
<evidence type="ECO:0000256" key="4">
    <source>
        <dbReference type="ARBA" id="ARBA00023002"/>
    </source>
</evidence>
<evidence type="ECO:0000313" key="10">
    <source>
        <dbReference type="Proteomes" id="UP000553193"/>
    </source>
</evidence>
<sequence length="448" mass="49459">MSAPDLIPPRPALPARFPGPWAMIRTSAQDLLRFFPETGFRHRLIPIRTLRQRTLVVNEPDLVRHVFILRAADYEAKSRHFRSAVSPVLGDSMFGNHGTLWAERRAVVMKLLHPARTAGFFPLFVQGAEEVAARWRGQVDVSAELAGTTALAVMRALFPRTGTEDAARRIASSFAEYEQSVLAVDFAHLMGLPDRLSGFQLRGAMRHARDIRATIAACIAAADPEEGGLFAEMRAALAPDGAPLLDAEDLVNELGMMLLAGSETSANALSWSLYLIARHPPTLERLRAEHAAVLGGRAPDHTDLPRLPFTKAVTQEAMRLYPPVPYLSREAAKADRIGQVTVRAGDTVMALPWLLHRHEQLWDAPHAFRPERFLPDAPRKPPRFGYIPFSLGPRICAGAAFAQAEMTAFLAILLQRLDFAVPESTRPMPRARLSVRPRGGMTLSVTPR</sequence>
<gene>
    <name evidence="9" type="ORF">GGQ83_002520</name>
</gene>
<accession>A0A840ADS9</accession>
<dbReference type="InterPro" id="IPR002401">
    <property type="entry name" value="Cyt_P450_E_grp-I"/>
</dbReference>
<dbReference type="Gene3D" id="1.10.630.10">
    <property type="entry name" value="Cytochrome P450"/>
    <property type="match status" value="1"/>
</dbReference>
<organism evidence="9 10">
    <name type="scientific">Roseococcus suduntuyensis</name>
    <dbReference type="NCBI Taxonomy" id="455361"/>
    <lineage>
        <taxon>Bacteria</taxon>
        <taxon>Pseudomonadati</taxon>
        <taxon>Pseudomonadota</taxon>
        <taxon>Alphaproteobacteria</taxon>
        <taxon>Acetobacterales</taxon>
        <taxon>Roseomonadaceae</taxon>
        <taxon>Roseococcus</taxon>
    </lineage>
</organism>
<evidence type="ECO:0000256" key="7">
    <source>
        <dbReference type="PIRSR" id="PIRSR602401-1"/>
    </source>
</evidence>
<keyword evidence="6 8" id="KW-0503">Monooxygenase</keyword>
<dbReference type="GO" id="GO:0004497">
    <property type="term" value="F:monooxygenase activity"/>
    <property type="evidence" value="ECO:0007669"/>
    <property type="project" value="UniProtKB-KW"/>
</dbReference>
<keyword evidence="2 7" id="KW-0349">Heme</keyword>
<dbReference type="InterPro" id="IPR001128">
    <property type="entry name" value="Cyt_P450"/>
</dbReference>
<protein>
    <submittedName>
        <fullName evidence="9">Cytochrome P450</fullName>
    </submittedName>
</protein>
<evidence type="ECO:0000256" key="1">
    <source>
        <dbReference type="ARBA" id="ARBA00010617"/>
    </source>
</evidence>
<dbReference type="AlphaFoldDB" id="A0A840ADS9"/>
<dbReference type="RefSeq" id="WP_184384512.1">
    <property type="nucleotide sequence ID" value="NZ_JACIDJ010000004.1"/>
</dbReference>
<evidence type="ECO:0000256" key="2">
    <source>
        <dbReference type="ARBA" id="ARBA00022617"/>
    </source>
</evidence>
<dbReference type="GO" id="GO:0016705">
    <property type="term" value="F:oxidoreductase activity, acting on paired donors, with incorporation or reduction of molecular oxygen"/>
    <property type="evidence" value="ECO:0007669"/>
    <property type="project" value="InterPro"/>
</dbReference>
<dbReference type="PROSITE" id="PS00086">
    <property type="entry name" value="CYTOCHROME_P450"/>
    <property type="match status" value="1"/>
</dbReference>
<dbReference type="Pfam" id="PF00067">
    <property type="entry name" value="p450"/>
    <property type="match status" value="1"/>
</dbReference>
<dbReference type="PANTHER" id="PTHR24291:SF50">
    <property type="entry name" value="BIFUNCTIONAL ALBAFLAVENONE MONOOXYGENASE_TERPENE SYNTHASE"/>
    <property type="match status" value="1"/>
</dbReference>
<proteinExistence type="inferred from homology"/>
<dbReference type="PRINTS" id="PR00385">
    <property type="entry name" value="P450"/>
</dbReference>
<dbReference type="SUPFAM" id="SSF48264">
    <property type="entry name" value="Cytochrome P450"/>
    <property type="match status" value="1"/>
</dbReference>
<comment type="cofactor">
    <cofactor evidence="7">
        <name>heme</name>
        <dbReference type="ChEBI" id="CHEBI:30413"/>
    </cofactor>
</comment>